<dbReference type="Gene3D" id="1.25.40.20">
    <property type="entry name" value="Ankyrin repeat-containing domain"/>
    <property type="match status" value="4"/>
</dbReference>
<dbReference type="EMBL" id="GG685688">
    <property type="protein sequence ID" value="EEQ99487.1"/>
    <property type="molecule type" value="Genomic_DNA"/>
</dbReference>
<dbReference type="PRINTS" id="PR01415">
    <property type="entry name" value="ANKYRIN"/>
</dbReference>
<protein>
    <submittedName>
        <fullName evidence="4">Ankyrin repeat domain containing protein</fullName>
    </submittedName>
</protein>
<sequence length="431" mass="46873">MHFLPRLLLSNRRYVFSLGALARSQVKPSFDRVAHTRQWRVDWYLSTAGGGWGDLHLAAATGNLDLVKSLLEQGYDVNERIMDRSTPLHLAAANGWVLVIEHLVENGASLNAVDIHGATPLHYVATSCDALPLMDMLIAHGANVNAQSDSGETALFSAVRGGHLYKAEFLLDNGAAVDKEVWGRTALHEAVRVGAVDLMRLLLKHGANPNLIAKNGQTALHFAAVNGHPGAVELLVEEGVDLNAEDTLGWSALHWAAYKGHSNIVDLLLEHGANTTKLTTREGASPLICAVARQDCDSTARLDIIRALLKHGAQPNGQDGDGETPLHFAVSFLEYDVAQVLLENGADPTIRTHYSITVGDNNFAAGSTPLHYAHQLGAENLIRLIASYAGSSDNSDWQFSYRTNLCDVNMMRDSNGHTPVQLHPRWPCYMI</sequence>
<reference evidence="4 5" key="1">
    <citation type="submission" date="2008-07" db="EMBL/GenBank/DDBJ databases">
        <authorList>
            <person name="El-Sayed N."/>
            <person name="Caler E."/>
            <person name="Inman J."/>
            <person name="Amedeo P."/>
            <person name="Hass B."/>
            <person name="Wortman J."/>
        </authorList>
    </citation>
    <scope>NUCLEOTIDE SEQUENCE [LARGE SCALE GENOMIC DNA]</scope>
    <source>
        <strain evidence="5">ATCC 50983 / TXsc</strain>
    </source>
</reference>
<dbReference type="Pfam" id="PF12796">
    <property type="entry name" value="Ank_2"/>
    <property type="match status" value="3"/>
</dbReference>
<proteinExistence type="predicted"/>
<feature type="repeat" description="ANK" evidence="3">
    <location>
        <begin position="282"/>
        <end position="320"/>
    </location>
</feature>
<evidence type="ECO:0000256" key="3">
    <source>
        <dbReference type="PROSITE-ProRule" id="PRU00023"/>
    </source>
</evidence>
<evidence type="ECO:0000256" key="2">
    <source>
        <dbReference type="ARBA" id="ARBA00023043"/>
    </source>
</evidence>
<feature type="repeat" description="ANK" evidence="3">
    <location>
        <begin position="116"/>
        <end position="149"/>
    </location>
</feature>
<gene>
    <name evidence="4" type="ORF">Pmar_PMAR025875</name>
</gene>
<name>C5LUY7_PERM5</name>
<dbReference type="InterPro" id="IPR036770">
    <property type="entry name" value="Ankyrin_rpt-contain_sf"/>
</dbReference>
<keyword evidence="5" id="KW-1185">Reference proteome</keyword>
<evidence type="ECO:0000313" key="4">
    <source>
        <dbReference type="EMBL" id="EEQ99487.1"/>
    </source>
</evidence>
<feature type="repeat" description="ANK" evidence="3">
    <location>
        <begin position="50"/>
        <end position="82"/>
    </location>
</feature>
<feature type="repeat" description="ANK" evidence="3">
    <location>
        <begin position="150"/>
        <end position="178"/>
    </location>
</feature>
<feature type="repeat" description="ANK" evidence="3">
    <location>
        <begin position="182"/>
        <end position="214"/>
    </location>
</feature>
<dbReference type="GeneID" id="9050895"/>
<keyword evidence="2 3" id="KW-0040">ANK repeat</keyword>
<evidence type="ECO:0000313" key="5">
    <source>
        <dbReference type="Proteomes" id="UP000007800"/>
    </source>
</evidence>
<dbReference type="OrthoDB" id="10264606at2759"/>
<dbReference type="PROSITE" id="PS50088">
    <property type="entry name" value="ANK_REPEAT"/>
    <property type="match status" value="9"/>
</dbReference>
<organism evidence="5">
    <name type="scientific">Perkinsus marinus (strain ATCC 50983 / TXsc)</name>
    <dbReference type="NCBI Taxonomy" id="423536"/>
    <lineage>
        <taxon>Eukaryota</taxon>
        <taxon>Sar</taxon>
        <taxon>Alveolata</taxon>
        <taxon>Perkinsozoa</taxon>
        <taxon>Perkinsea</taxon>
        <taxon>Perkinsida</taxon>
        <taxon>Perkinsidae</taxon>
        <taxon>Perkinsus</taxon>
    </lineage>
</organism>
<accession>C5LUY7</accession>
<dbReference type="SMART" id="SM00248">
    <property type="entry name" value="ANK"/>
    <property type="match status" value="10"/>
</dbReference>
<dbReference type="AlphaFoldDB" id="C5LUY7"/>
<feature type="repeat" description="ANK" evidence="3">
    <location>
        <begin position="215"/>
        <end position="247"/>
    </location>
</feature>
<feature type="repeat" description="ANK" evidence="3">
    <location>
        <begin position="321"/>
        <end position="353"/>
    </location>
</feature>
<keyword evidence="1" id="KW-0677">Repeat</keyword>
<feature type="repeat" description="ANK" evidence="3">
    <location>
        <begin position="248"/>
        <end position="280"/>
    </location>
</feature>
<dbReference type="PANTHER" id="PTHR24178">
    <property type="entry name" value="MOLTING PROTEIN MLT-4"/>
    <property type="match status" value="1"/>
</dbReference>
<dbReference type="InParanoid" id="C5LUY7"/>
<dbReference type="SUPFAM" id="SSF48403">
    <property type="entry name" value="Ankyrin repeat"/>
    <property type="match status" value="1"/>
</dbReference>
<dbReference type="Proteomes" id="UP000007800">
    <property type="component" value="Unassembled WGS sequence"/>
</dbReference>
<dbReference type="RefSeq" id="XP_002766770.1">
    <property type="nucleotide sequence ID" value="XM_002766724.1"/>
</dbReference>
<feature type="repeat" description="ANK" evidence="3">
    <location>
        <begin position="83"/>
        <end position="115"/>
    </location>
</feature>
<dbReference type="InterPro" id="IPR002110">
    <property type="entry name" value="Ankyrin_rpt"/>
</dbReference>
<dbReference type="PROSITE" id="PS50297">
    <property type="entry name" value="ANK_REP_REGION"/>
    <property type="match status" value="8"/>
</dbReference>
<dbReference type="OMA" id="ANVECKD"/>
<evidence type="ECO:0000256" key="1">
    <source>
        <dbReference type="ARBA" id="ARBA00022737"/>
    </source>
</evidence>